<protein>
    <submittedName>
        <fullName evidence="4">NUDIX domain-containing protein</fullName>
    </submittedName>
</protein>
<dbReference type="GO" id="GO:0016787">
    <property type="term" value="F:hydrolase activity"/>
    <property type="evidence" value="ECO:0007669"/>
    <property type="project" value="UniProtKB-KW"/>
</dbReference>
<dbReference type="SUPFAM" id="SSF55811">
    <property type="entry name" value="Nudix"/>
    <property type="match status" value="1"/>
</dbReference>
<evidence type="ECO:0000313" key="5">
    <source>
        <dbReference type="Proteomes" id="UP000823854"/>
    </source>
</evidence>
<dbReference type="InterPro" id="IPR027417">
    <property type="entry name" value="P-loop_NTPase"/>
</dbReference>
<accession>A0A9D2Q3R7</accession>
<dbReference type="CDD" id="cd04690">
    <property type="entry name" value="NUDIX_Hydrolase"/>
    <property type="match status" value="1"/>
</dbReference>
<dbReference type="Proteomes" id="UP000823854">
    <property type="component" value="Unassembled WGS sequence"/>
</dbReference>
<organism evidence="4 5">
    <name type="scientific">Candidatus Brachybacterium intestinipullorum</name>
    <dbReference type="NCBI Taxonomy" id="2838512"/>
    <lineage>
        <taxon>Bacteria</taxon>
        <taxon>Bacillati</taxon>
        <taxon>Actinomycetota</taxon>
        <taxon>Actinomycetes</taxon>
        <taxon>Micrococcales</taxon>
        <taxon>Dermabacteraceae</taxon>
        <taxon>Brachybacterium</taxon>
    </lineage>
</organism>
<reference evidence="4" key="2">
    <citation type="submission" date="2021-04" db="EMBL/GenBank/DDBJ databases">
        <authorList>
            <person name="Gilroy R."/>
        </authorList>
    </citation>
    <scope>NUCLEOTIDE SEQUENCE</scope>
    <source>
        <strain evidence="4">CHK130-7132</strain>
    </source>
</reference>
<comment type="caution">
    <text evidence="4">The sequence shown here is derived from an EMBL/GenBank/DDBJ whole genome shotgun (WGS) entry which is preliminary data.</text>
</comment>
<dbReference type="Pfam" id="PF00293">
    <property type="entry name" value="NUDIX"/>
    <property type="match status" value="1"/>
</dbReference>
<evidence type="ECO:0000259" key="3">
    <source>
        <dbReference type="PROSITE" id="PS51462"/>
    </source>
</evidence>
<dbReference type="InterPro" id="IPR000086">
    <property type="entry name" value="NUDIX_hydrolase_dom"/>
</dbReference>
<dbReference type="PANTHER" id="PTHR43046">
    <property type="entry name" value="GDP-MANNOSE MANNOSYL HYDROLASE"/>
    <property type="match status" value="1"/>
</dbReference>
<dbReference type="InterPro" id="IPR020084">
    <property type="entry name" value="NUDIX_hydrolase_CS"/>
</dbReference>
<proteinExistence type="predicted"/>
<feature type="domain" description="Nudix hydrolase" evidence="3">
    <location>
        <begin position="219"/>
        <end position="353"/>
    </location>
</feature>
<dbReference type="PROSITE" id="PS00893">
    <property type="entry name" value="NUDIX_BOX"/>
    <property type="match status" value="1"/>
</dbReference>
<keyword evidence="2" id="KW-0378">Hydrolase</keyword>
<dbReference type="Gene3D" id="3.40.50.300">
    <property type="entry name" value="P-loop containing nucleotide triphosphate hydrolases"/>
    <property type="match status" value="1"/>
</dbReference>
<dbReference type="EMBL" id="DWWC01000316">
    <property type="protein sequence ID" value="HJC70922.1"/>
    <property type="molecule type" value="Genomic_DNA"/>
</dbReference>
<gene>
    <name evidence="4" type="ORF">H9932_14770</name>
</gene>
<dbReference type="SUPFAM" id="SSF52540">
    <property type="entry name" value="P-loop containing nucleoside triphosphate hydrolases"/>
    <property type="match status" value="1"/>
</dbReference>
<dbReference type="AlphaFoldDB" id="A0A9D2Q3R7"/>
<reference evidence="4" key="1">
    <citation type="journal article" date="2021" name="PeerJ">
        <title>Extensive microbial diversity within the chicken gut microbiome revealed by metagenomics and culture.</title>
        <authorList>
            <person name="Gilroy R."/>
            <person name="Ravi A."/>
            <person name="Getino M."/>
            <person name="Pursley I."/>
            <person name="Horton D.L."/>
            <person name="Alikhan N.F."/>
            <person name="Baker D."/>
            <person name="Gharbi K."/>
            <person name="Hall N."/>
            <person name="Watson M."/>
            <person name="Adriaenssens E.M."/>
            <person name="Foster-Nyarko E."/>
            <person name="Jarju S."/>
            <person name="Secka A."/>
            <person name="Antonio M."/>
            <person name="Oren A."/>
            <person name="Chaudhuri R.R."/>
            <person name="La Ragione R."/>
            <person name="Hildebrand F."/>
            <person name="Pallen M.J."/>
        </authorList>
    </citation>
    <scope>NUCLEOTIDE SEQUENCE</scope>
    <source>
        <strain evidence="4">CHK130-7132</strain>
    </source>
</reference>
<name>A0A9D2Q3R7_9MICO</name>
<sequence>MTGPSALPRPPRRIVIVAGPSGSGKGLMSRRAGLPTVPLDEFYRDHDDPSLPRRFGIVDWDDPASWNAGAALEALTALAHDGVAEVPVYSIPLSRRTGTAVMHAEDAELIIAEGIFAAQLIAPLRELGLLADAIVLQRPVPLVFALRLMRDLREGRKPPLTLLRRGWALAREQGGDLAAWRAAGMRPVGLREGTRLLRRLAALTAAERRQRSVAGGEQLLRITAIAFLRDSPRGEELLAVRKRGTGSYMQVGGKLEPGESAIEAALREVEEELGVRLRAEDLEPLGDFEAVAANEPSTRVRSTVFRCRTALPEPLSVRAELADHRWLLVSEPGPGPRLAPLMTEHILPALRGA</sequence>
<dbReference type="PROSITE" id="PS51462">
    <property type="entry name" value="NUDIX"/>
    <property type="match status" value="1"/>
</dbReference>
<evidence type="ECO:0000256" key="2">
    <source>
        <dbReference type="ARBA" id="ARBA00022801"/>
    </source>
</evidence>
<evidence type="ECO:0000313" key="4">
    <source>
        <dbReference type="EMBL" id="HJC70922.1"/>
    </source>
</evidence>
<evidence type="ECO:0000256" key="1">
    <source>
        <dbReference type="ARBA" id="ARBA00001946"/>
    </source>
</evidence>
<dbReference type="Gene3D" id="3.90.79.10">
    <property type="entry name" value="Nucleoside Triphosphate Pyrophosphohydrolase"/>
    <property type="match status" value="1"/>
</dbReference>
<dbReference type="InterPro" id="IPR015797">
    <property type="entry name" value="NUDIX_hydrolase-like_dom_sf"/>
</dbReference>
<comment type="cofactor">
    <cofactor evidence="1">
        <name>Mg(2+)</name>
        <dbReference type="ChEBI" id="CHEBI:18420"/>
    </cofactor>
</comment>
<dbReference type="PANTHER" id="PTHR43046:SF2">
    <property type="entry name" value="8-OXO-DGTP DIPHOSPHATASE-RELATED"/>
    <property type="match status" value="1"/>
</dbReference>